<organism evidence="1 2">
    <name type="scientific">Streptomyces viridochromogenes</name>
    <dbReference type="NCBI Taxonomy" id="1938"/>
    <lineage>
        <taxon>Bacteria</taxon>
        <taxon>Bacillati</taxon>
        <taxon>Actinomycetota</taxon>
        <taxon>Actinomycetes</taxon>
        <taxon>Kitasatosporales</taxon>
        <taxon>Streptomycetaceae</taxon>
        <taxon>Streptomyces</taxon>
    </lineage>
</organism>
<evidence type="ECO:0000313" key="2">
    <source>
        <dbReference type="Proteomes" id="UP000037432"/>
    </source>
</evidence>
<dbReference type="EMBL" id="LFNT01000015">
    <property type="protein sequence ID" value="KMS74068.1"/>
    <property type="molecule type" value="Genomic_DNA"/>
</dbReference>
<dbReference type="AlphaFoldDB" id="A0A0J7ZFX9"/>
<protein>
    <submittedName>
        <fullName evidence="1">Uncharacterized protein</fullName>
    </submittedName>
</protein>
<reference evidence="1 2" key="1">
    <citation type="submission" date="2015-06" db="EMBL/GenBank/DDBJ databases">
        <authorList>
            <person name="Ju K.-S."/>
            <person name="Doroghazi J.R."/>
            <person name="Metcalf W.W."/>
        </authorList>
    </citation>
    <scope>NUCLEOTIDE SEQUENCE [LARGE SCALE GENOMIC DNA]</scope>
    <source>
        <strain evidence="1 2">NRRL 3414</strain>
    </source>
</reference>
<name>A0A0J7ZFX9_STRVR</name>
<evidence type="ECO:0000313" key="1">
    <source>
        <dbReference type="EMBL" id="KMS74068.1"/>
    </source>
</evidence>
<sequence>MTEDRNASALDFSVLGALVVVASGVTEDRNDKSEAHTIFGRVVAVVLRGDRGSRLVVLGQRMLTRPVWRSPFSATADCNNNEVPCDREKS</sequence>
<dbReference type="Proteomes" id="UP000037432">
    <property type="component" value="Unassembled WGS sequence"/>
</dbReference>
<proteinExistence type="predicted"/>
<comment type="caution">
    <text evidence="1">The sequence shown here is derived from an EMBL/GenBank/DDBJ whole genome shotgun (WGS) entry which is preliminary data.</text>
</comment>
<accession>A0A0J7ZFX9</accession>
<gene>
    <name evidence="1" type="ORF">ACM01_15685</name>
</gene>